<dbReference type="AlphaFoldDB" id="A0A8S3K0N1"/>
<feature type="compositionally biased region" description="Polar residues" evidence="1">
    <location>
        <begin position="92"/>
        <end position="102"/>
    </location>
</feature>
<evidence type="ECO:0000313" key="2">
    <source>
        <dbReference type="EMBL" id="CAF5222454.1"/>
    </source>
</evidence>
<feature type="non-terminal residue" evidence="2">
    <location>
        <position position="1"/>
    </location>
</feature>
<gene>
    <name evidence="2" type="ORF">SMN809_LOCUS82842</name>
</gene>
<reference evidence="2" key="1">
    <citation type="submission" date="2021-02" db="EMBL/GenBank/DDBJ databases">
        <authorList>
            <person name="Nowell W R."/>
        </authorList>
    </citation>
    <scope>NUCLEOTIDE SEQUENCE</scope>
</reference>
<comment type="caution">
    <text evidence="2">The sequence shown here is derived from an EMBL/GenBank/DDBJ whole genome shotgun (WGS) entry which is preliminary data.</text>
</comment>
<organism evidence="2 3">
    <name type="scientific">Rotaria magnacalcarata</name>
    <dbReference type="NCBI Taxonomy" id="392030"/>
    <lineage>
        <taxon>Eukaryota</taxon>
        <taxon>Metazoa</taxon>
        <taxon>Spiralia</taxon>
        <taxon>Gnathifera</taxon>
        <taxon>Rotifera</taxon>
        <taxon>Eurotatoria</taxon>
        <taxon>Bdelloidea</taxon>
        <taxon>Philodinida</taxon>
        <taxon>Philodinidae</taxon>
        <taxon>Rotaria</taxon>
    </lineage>
</organism>
<feature type="region of interest" description="Disordered" evidence="1">
    <location>
        <begin position="67"/>
        <end position="147"/>
    </location>
</feature>
<dbReference type="EMBL" id="CAJOBI010353245">
    <property type="protein sequence ID" value="CAF5222454.1"/>
    <property type="molecule type" value="Genomic_DNA"/>
</dbReference>
<evidence type="ECO:0000313" key="3">
    <source>
        <dbReference type="Proteomes" id="UP000676336"/>
    </source>
</evidence>
<evidence type="ECO:0000256" key="1">
    <source>
        <dbReference type="SAM" id="MobiDB-lite"/>
    </source>
</evidence>
<feature type="compositionally biased region" description="Pro residues" evidence="1">
    <location>
        <begin position="81"/>
        <end position="90"/>
    </location>
</feature>
<dbReference type="Proteomes" id="UP000676336">
    <property type="component" value="Unassembled WGS sequence"/>
</dbReference>
<accession>A0A8S3K0N1</accession>
<feature type="compositionally biased region" description="Polar residues" evidence="1">
    <location>
        <begin position="126"/>
        <end position="147"/>
    </location>
</feature>
<sequence length="147" mass="15760">MEAAAAAAGVPLVIPTTLTTNMNNNNNNNTLTTTNTSILSSSLPLLSFNQLSHDHNNDRPLAKVYHQTRPNVLDSSEWPPLQAPLKPPTPTSNEPDSPQPTLLPSIIKQKSQISVSPLARCPPPSNNTTSTASNQPVHHSLCKTLSE</sequence>
<name>A0A8S3K0N1_9BILA</name>
<protein>
    <submittedName>
        <fullName evidence="2">Uncharacterized protein</fullName>
    </submittedName>
</protein>
<proteinExistence type="predicted"/>
<feature type="compositionally biased region" description="Low complexity" evidence="1">
    <location>
        <begin position="105"/>
        <end position="114"/>
    </location>
</feature>